<evidence type="ECO:0000256" key="1">
    <source>
        <dbReference type="ARBA" id="ARBA00004196"/>
    </source>
</evidence>
<evidence type="ECO:0000256" key="6">
    <source>
        <dbReference type="ARBA" id="ARBA00047816"/>
    </source>
</evidence>
<dbReference type="GO" id="GO:0005507">
    <property type="term" value="F:copper ion binding"/>
    <property type="evidence" value="ECO:0007669"/>
    <property type="project" value="InterPro"/>
</dbReference>
<evidence type="ECO:0000313" key="9">
    <source>
        <dbReference type="EMBL" id="MEC1180574.1"/>
    </source>
</evidence>
<dbReference type="InterPro" id="IPR034214">
    <property type="entry name" value="Ba3_CcO_II_C"/>
</dbReference>
<dbReference type="GO" id="GO:0004129">
    <property type="term" value="F:cytochrome-c oxidase activity"/>
    <property type="evidence" value="ECO:0007669"/>
    <property type="project" value="UniProtKB-EC"/>
</dbReference>
<dbReference type="PANTHER" id="PTHR42838">
    <property type="entry name" value="CYTOCHROME C OXIDASE SUBUNIT II"/>
    <property type="match status" value="1"/>
</dbReference>
<dbReference type="InterPro" id="IPR008972">
    <property type="entry name" value="Cupredoxin"/>
</dbReference>
<feature type="domain" description="Cytochrome oxidase subunit II copper A binding" evidence="8">
    <location>
        <begin position="55"/>
        <end position="166"/>
    </location>
</feature>
<dbReference type="GO" id="GO:0030313">
    <property type="term" value="C:cell envelope"/>
    <property type="evidence" value="ECO:0007669"/>
    <property type="project" value="UniProtKB-SubCell"/>
</dbReference>
<dbReference type="GO" id="GO:0016020">
    <property type="term" value="C:membrane"/>
    <property type="evidence" value="ECO:0007669"/>
    <property type="project" value="InterPro"/>
</dbReference>
<sequence>MHLHKYEKWWLVFGTGTLIAFLVILGIGAFHSGSHPNDTKWTIDYERVDDIAPFNNPGVHKVEGKDWDYEVVLVASAFNYNPMEIELPLDAKVKFIATTKDVIHGFQVAGTNINMMLEPGYVSEYTTVVNKTGEYLVVCNEYCGTGHAFMYSTLKVVDPNATNDSE</sequence>
<dbReference type="SUPFAM" id="SSF49503">
    <property type="entry name" value="Cupredoxins"/>
    <property type="match status" value="1"/>
</dbReference>
<dbReference type="AlphaFoldDB" id="A0AAW9NNZ8"/>
<keyword evidence="7" id="KW-1133">Transmembrane helix</keyword>
<evidence type="ECO:0000256" key="4">
    <source>
        <dbReference type="ARBA" id="ARBA00024688"/>
    </source>
</evidence>
<evidence type="ECO:0000256" key="7">
    <source>
        <dbReference type="SAM" id="Phobius"/>
    </source>
</evidence>
<protein>
    <recommendedName>
        <fullName evidence="5">Cytochrome aa3 subunit 2</fullName>
    </recommendedName>
</protein>
<dbReference type="PANTHER" id="PTHR42838:SF2">
    <property type="entry name" value="NITROUS-OXIDE REDUCTASE"/>
    <property type="match status" value="1"/>
</dbReference>
<comment type="caution">
    <text evidence="9">The sequence shown here is derived from an EMBL/GenBank/DDBJ whole genome shotgun (WGS) entry which is preliminary data.</text>
</comment>
<name>A0AAW9NNZ8_9BACL</name>
<dbReference type="PROSITE" id="PS00078">
    <property type="entry name" value="COX2"/>
    <property type="match status" value="1"/>
</dbReference>
<proteinExistence type="predicted"/>
<dbReference type="Gene3D" id="2.60.40.420">
    <property type="entry name" value="Cupredoxins - blue copper proteins"/>
    <property type="match status" value="1"/>
</dbReference>
<dbReference type="RefSeq" id="WP_107840973.1">
    <property type="nucleotide sequence ID" value="NZ_JARSFG010000035.1"/>
</dbReference>
<feature type="transmembrane region" description="Helical" evidence="7">
    <location>
        <begin position="9"/>
        <end position="30"/>
    </location>
</feature>
<dbReference type="Proteomes" id="UP001344888">
    <property type="component" value="Unassembled WGS sequence"/>
</dbReference>
<dbReference type="InterPro" id="IPR002429">
    <property type="entry name" value="CcO_II-like_C"/>
</dbReference>
<keyword evidence="7" id="KW-0472">Membrane</keyword>
<dbReference type="CDD" id="cd13913">
    <property type="entry name" value="ba3_CcO_II_C"/>
    <property type="match status" value="1"/>
</dbReference>
<comment type="subcellular location">
    <subcellularLocation>
        <location evidence="1">Cell envelope</location>
    </subcellularLocation>
</comment>
<evidence type="ECO:0000256" key="3">
    <source>
        <dbReference type="ARBA" id="ARBA00023008"/>
    </source>
</evidence>
<dbReference type="Pfam" id="PF00116">
    <property type="entry name" value="COX2"/>
    <property type="match status" value="1"/>
</dbReference>
<keyword evidence="10" id="KW-1185">Reference proteome</keyword>
<evidence type="ECO:0000256" key="2">
    <source>
        <dbReference type="ARBA" id="ARBA00022723"/>
    </source>
</evidence>
<accession>A0AAW9NNZ8</accession>
<keyword evidence="3" id="KW-0186">Copper</keyword>
<comment type="function">
    <text evidence="4">Subunits I and II form the functional core of the enzyme complex. Electrons originating in cytochrome c are transferred via heme a and Cu(A) to the binuclear center formed by heme a3 and Cu(B).</text>
</comment>
<evidence type="ECO:0000256" key="5">
    <source>
        <dbReference type="ARBA" id="ARBA00031399"/>
    </source>
</evidence>
<evidence type="ECO:0000313" key="10">
    <source>
        <dbReference type="Proteomes" id="UP001344888"/>
    </source>
</evidence>
<gene>
    <name evidence="9" type="ORF">P9B03_19105</name>
</gene>
<dbReference type="PROSITE" id="PS50857">
    <property type="entry name" value="COX2_CUA"/>
    <property type="match status" value="1"/>
</dbReference>
<comment type="catalytic activity">
    <reaction evidence="6">
        <text>4 Fe(II)-[cytochrome c] + O2 + 8 H(+)(in) = 4 Fe(III)-[cytochrome c] + 2 H2O + 4 H(+)(out)</text>
        <dbReference type="Rhea" id="RHEA:11436"/>
        <dbReference type="Rhea" id="RHEA-COMP:10350"/>
        <dbReference type="Rhea" id="RHEA-COMP:14399"/>
        <dbReference type="ChEBI" id="CHEBI:15377"/>
        <dbReference type="ChEBI" id="CHEBI:15378"/>
        <dbReference type="ChEBI" id="CHEBI:15379"/>
        <dbReference type="ChEBI" id="CHEBI:29033"/>
        <dbReference type="ChEBI" id="CHEBI:29034"/>
        <dbReference type="EC" id="7.1.1.9"/>
    </reaction>
</comment>
<keyword evidence="2" id="KW-0479">Metal-binding</keyword>
<dbReference type="InterPro" id="IPR051403">
    <property type="entry name" value="NosZ/Cyto_c_oxidase_sub2"/>
</dbReference>
<dbReference type="InterPro" id="IPR001505">
    <property type="entry name" value="Copper_CuA"/>
</dbReference>
<reference evidence="9 10" key="1">
    <citation type="submission" date="2023-03" db="EMBL/GenBank/DDBJ databases">
        <title>Bacillus Genome Sequencing.</title>
        <authorList>
            <person name="Dunlap C."/>
        </authorList>
    </citation>
    <scope>NUCLEOTIDE SEQUENCE [LARGE SCALE GENOMIC DNA]</scope>
    <source>
        <strain evidence="9 10">B-59205</strain>
    </source>
</reference>
<organism evidence="9 10">
    <name type="scientific">Metasolibacillus meyeri</name>
    <dbReference type="NCBI Taxonomy" id="1071052"/>
    <lineage>
        <taxon>Bacteria</taxon>
        <taxon>Bacillati</taxon>
        <taxon>Bacillota</taxon>
        <taxon>Bacilli</taxon>
        <taxon>Bacillales</taxon>
        <taxon>Caryophanaceae</taxon>
        <taxon>Metasolibacillus</taxon>
    </lineage>
</organism>
<evidence type="ECO:0000259" key="8">
    <source>
        <dbReference type="PROSITE" id="PS50857"/>
    </source>
</evidence>
<keyword evidence="7" id="KW-0812">Transmembrane</keyword>
<dbReference type="EMBL" id="JARSFG010000035">
    <property type="protein sequence ID" value="MEC1180574.1"/>
    <property type="molecule type" value="Genomic_DNA"/>
</dbReference>